<dbReference type="EMBL" id="CADCTZ010000507">
    <property type="protein sequence ID" value="CAA9349176.1"/>
    <property type="molecule type" value="Genomic_DNA"/>
</dbReference>
<evidence type="ECO:0000313" key="1">
    <source>
        <dbReference type="EMBL" id="CAA9349176.1"/>
    </source>
</evidence>
<sequence>MTFAYGTLTPAEKGILAFRQEVWILDQSSRSQILLLWSKSKI</sequence>
<name>A0A6J4M558_9CYAN</name>
<gene>
    <name evidence="1" type="ORF">AVDCRST_MAG84-2776</name>
</gene>
<protein>
    <submittedName>
        <fullName evidence="1">Uncharacterized protein</fullName>
    </submittedName>
</protein>
<dbReference type="AlphaFoldDB" id="A0A6J4M558"/>
<organism evidence="1">
    <name type="scientific">uncultured Microcoleus sp</name>
    <dbReference type="NCBI Taxonomy" id="259945"/>
    <lineage>
        <taxon>Bacteria</taxon>
        <taxon>Bacillati</taxon>
        <taxon>Cyanobacteriota</taxon>
        <taxon>Cyanophyceae</taxon>
        <taxon>Oscillatoriophycideae</taxon>
        <taxon>Oscillatoriales</taxon>
        <taxon>Microcoleaceae</taxon>
        <taxon>Microcoleus</taxon>
        <taxon>environmental samples</taxon>
    </lineage>
</organism>
<proteinExistence type="predicted"/>
<accession>A0A6J4M558</accession>
<reference evidence="1" key="1">
    <citation type="submission" date="2020-02" db="EMBL/GenBank/DDBJ databases">
        <authorList>
            <person name="Meier V. D."/>
        </authorList>
    </citation>
    <scope>NUCLEOTIDE SEQUENCE</scope>
    <source>
        <strain evidence="1">AVDCRST_MAG84</strain>
    </source>
</reference>